<proteinExistence type="predicted"/>
<dbReference type="Proteomes" id="UP000468581">
    <property type="component" value="Unassembled WGS sequence"/>
</dbReference>
<evidence type="ECO:0008006" key="4">
    <source>
        <dbReference type="Google" id="ProtNLM"/>
    </source>
</evidence>
<feature type="chain" id="PRO_5027001836" description="Peptidylprolyl isomerase" evidence="1">
    <location>
        <begin position="23"/>
        <end position="118"/>
    </location>
</feature>
<dbReference type="EMBL" id="JAABOO010000003">
    <property type="protein sequence ID" value="NER14930.1"/>
    <property type="molecule type" value="Genomic_DNA"/>
</dbReference>
<dbReference type="AlphaFoldDB" id="A0A6P0UQZ9"/>
<dbReference type="RefSeq" id="WP_163608206.1">
    <property type="nucleotide sequence ID" value="NZ_JAABOO010000003.1"/>
</dbReference>
<evidence type="ECO:0000256" key="1">
    <source>
        <dbReference type="SAM" id="SignalP"/>
    </source>
</evidence>
<protein>
    <recommendedName>
        <fullName evidence="4">Peptidylprolyl isomerase</fullName>
    </recommendedName>
</protein>
<keyword evidence="3" id="KW-1185">Reference proteome</keyword>
<keyword evidence="1" id="KW-0732">Signal</keyword>
<comment type="caution">
    <text evidence="2">The sequence shown here is derived from an EMBL/GenBank/DDBJ whole genome shotgun (WGS) entry which is preliminary data.</text>
</comment>
<feature type="signal peptide" evidence="1">
    <location>
        <begin position="1"/>
        <end position="22"/>
    </location>
</feature>
<name>A0A6P0UQZ9_9FLAO</name>
<sequence length="118" mass="13264">MKKFSLLFVMLFACIGMQSAVAQEKAGFKAADVSAKEKVQEIKAKTTLSTAQESSVYEAFLAYHTQLSTLTTSRMDKKERGNKQAEMELALDKQLQKILSPKQLEELYAKKDNILNVQ</sequence>
<organism evidence="2 3">
    <name type="scientific">Leptobacterium flavescens</name>
    <dbReference type="NCBI Taxonomy" id="472055"/>
    <lineage>
        <taxon>Bacteria</taxon>
        <taxon>Pseudomonadati</taxon>
        <taxon>Bacteroidota</taxon>
        <taxon>Flavobacteriia</taxon>
        <taxon>Flavobacteriales</taxon>
        <taxon>Flavobacteriaceae</taxon>
        <taxon>Leptobacterium</taxon>
    </lineage>
</organism>
<reference evidence="2 3" key="1">
    <citation type="submission" date="2020-01" db="EMBL/GenBank/DDBJ databases">
        <title>Leptobacterium flavescens.</title>
        <authorList>
            <person name="Wang G."/>
        </authorList>
    </citation>
    <scope>NUCLEOTIDE SEQUENCE [LARGE SCALE GENOMIC DNA]</scope>
    <source>
        <strain evidence="2 3">KCTC 22160</strain>
    </source>
</reference>
<accession>A0A6P0UQZ9</accession>
<gene>
    <name evidence="2" type="ORF">GWK08_15850</name>
</gene>
<evidence type="ECO:0000313" key="3">
    <source>
        <dbReference type="Proteomes" id="UP000468581"/>
    </source>
</evidence>
<evidence type="ECO:0000313" key="2">
    <source>
        <dbReference type="EMBL" id="NER14930.1"/>
    </source>
</evidence>